<evidence type="ECO:0000259" key="6">
    <source>
        <dbReference type="Pfam" id="PF23935"/>
    </source>
</evidence>
<dbReference type="SUPFAM" id="SSF101936">
    <property type="entry name" value="DNA-binding pseudobarrel domain"/>
    <property type="match status" value="1"/>
</dbReference>
<evidence type="ECO:0000256" key="3">
    <source>
        <dbReference type="ARBA" id="ARBA00023125"/>
    </source>
</evidence>
<proteinExistence type="predicted"/>
<dbReference type="AlphaFoldDB" id="A0A0B2QZC4"/>
<evidence type="ECO:0000256" key="2">
    <source>
        <dbReference type="ARBA" id="ARBA00023015"/>
    </source>
</evidence>
<keyword evidence="2" id="KW-0805">Transcription regulation</keyword>
<dbReference type="GO" id="GO:0005634">
    <property type="term" value="C:nucleus"/>
    <property type="evidence" value="ECO:0007669"/>
    <property type="project" value="UniProtKB-SubCell"/>
</dbReference>
<evidence type="ECO:0000256" key="1">
    <source>
        <dbReference type="ARBA" id="ARBA00004123"/>
    </source>
</evidence>
<evidence type="ECO:0000256" key="4">
    <source>
        <dbReference type="ARBA" id="ARBA00023163"/>
    </source>
</evidence>
<accession>A0A0B2QZC4</accession>
<feature type="non-terminal residue" evidence="7">
    <location>
        <position position="142"/>
    </location>
</feature>
<comment type="subcellular location">
    <subcellularLocation>
        <location evidence="1">Nucleus</location>
    </subcellularLocation>
</comment>
<feature type="non-terminal residue" evidence="7">
    <location>
        <position position="1"/>
    </location>
</feature>
<dbReference type="Gene3D" id="2.40.330.10">
    <property type="entry name" value="DNA-binding pseudobarrel domain"/>
    <property type="match status" value="1"/>
</dbReference>
<keyword evidence="4" id="KW-0804">Transcription</keyword>
<dbReference type="InterPro" id="IPR015300">
    <property type="entry name" value="DNA-bd_pseudobarrel_sf"/>
</dbReference>
<name>A0A0B2QZC4_GLYSO</name>
<feature type="domain" description="DUF7271" evidence="6">
    <location>
        <begin position="26"/>
        <end position="100"/>
    </location>
</feature>
<organism evidence="7">
    <name type="scientific">Glycine soja</name>
    <name type="common">Wild soybean</name>
    <dbReference type="NCBI Taxonomy" id="3848"/>
    <lineage>
        <taxon>Eukaryota</taxon>
        <taxon>Viridiplantae</taxon>
        <taxon>Streptophyta</taxon>
        <taxon>Embryophyta</taxon>
        <taxon>Tracheophyta</taxon>
        <taxon>Spermatophyta</taxon>
        <taxon>Magnoliopsida</taxon>
        <taxon>eudicotyledons</taxon>
        <taxon>Gunneridae</taxon>
        <taxon>Pentapetalae</taxon>
        <taxon>rosids</taxon>
        <taxon>fabids</taxon>
        <taxon>Fabales</taxon>
        <taxon>Fabaceae</taxon>
        <taxon>Papilionoideae</taxon>
        <taxon>50 kb inversion clade</taxon>
        <taxon>NPAAA clade</taxon>
        <taxon>indigoferoid/millettioid clade</taxon>
        <taxon>Phaseoleae</taxon>
        <taxon>Glycine</taxon>
        <taxon>Glycine subgen. Soja</taxon>
    </lineage>
</organism>
<dbReference type="GO" id="GO:0003677">
    <property type="term" value="F:DNA binding"/>
    <property type="evidence" value="ECO:0007669"/>
    <property type="project" value="UniProtKB-KW"/>
</dbReference>
<dbReference type="Pfam" id="PF23935">
    <property type="entry name" value="DUF7271"/>
    <property type="match status" value="1"/>
</dbReference>
<reference evidence="7" key="1">
    <citation type="submission" date="2014-07" db="EMBL/GenBank/DDBJ databases">
        <title>Identification of a novel salt tolerance gene in wild soybean by whole-genome sequencing.</title>
        <authorList>
            <person name="Lam H.-M."/>
            <person name="Qi X."/>
            <person name="Li M.-W."/>
            <person name="Liu X."/>
            <person name="Xie M."/>
            <person name="Ni M."/>
            <person name="Xu X."/>
        </authorList>
    </citation>
    <scope>NUCLEOTIDE SEQUENCE [LARGE SCALE GENOMIC DNA]</scope>
    <source>
        <tissue evidence="7">Root</tissue>
    </source>
</reference>
<gene>
    <name evidence="7" type="ORF">glysoja_043964</name>
</gene>
<evidence type="ECO:0000256" key="5">
    <source>
        <dbReference type="ARBA" id="ARBA00023242"/>
    </source>
</evidence>
<dbReference type="EMBL" id="KN654790">
    <property type="protein sequence ID" value="KHN25012.1"/>
    <property type="molecule type" value="Genomic_DNA"/>
</dbReference>
<keyword evidence="5" id="KW-0539">Nucleus</keyword>
<dbReference type="Proteomes" id="UP000053555">
    <property type="component" value="Unassembled WGS sequence"/>
</dbReference>
<keyword evidence="3" id="KW-0238">DNA-binding</keyword>
<protein>
    <recommendedName>
        <fullName evidence="6">DUF7271 domain-containing protein</fullName>
    </recommendedName>
</protein>
<sequence length="142" mass="16864">QNIIEVPLSYHRQWRPYYPTYVLFQYNGTTHFVRFHKYGSRYFFSDGLKQFRRTHDIDDSVIMRFFIADKNTSFEVDVIGPIHRQGCPRSVLATRRHIFTPDVTEHMMQHSFPLVLPPAALNFLFGSQKVIPVRRGYGKRNQ</sequence>
<evidence type="ECO:0000313" key="7">
    <source>
        <dbReference type="EMBL" id="KHN25012.1"/>
    </source>
</evidence>
<dbReference type="InterPro" id="IPR055695">
    <property type="entry name" value="DUF7271"/>
</dbReference>